<dbReference type="GO" id="GO:0000049">
    <property type="term" value="F:tRNA binding"/>
    <property type="evidence" value="ECO:0007669"/>
    <property type="project" value="TreeGrafter"/>
</dbReference>
<dbReference type="EMBL" id="AFYH01206915">
    <property type="status" value="NOT_ANNOTATED_CDS"/>
    <property type="molecule type" value="Genomic_DNA"/>
</dbReference>
<dbReference type="Gene3D" id="3.40.50.150">
    <property type="entry name" value="Vaccinia Virus protein VP39"/>
    <property type="match status" value="2"/>
</dbReference>
<evidence type="ECO:0000259" key="4">
    <source>
        <dbReference type="Pfam" id="PF08241"/>
    </source>
</evidence>
<dbReference type="GO" id="GO:0106335">
    <property type="term" value="F:tRNA (5-carboxymethyluridine(34)-5-O)-methyltransferase activity"/>
    <property type="evidence" value="ECO:0007669"/>
    <property type="project" value="TreeGrafter"/>
</dbReference>
<evidence type="ECO:0000313" key="5">
    <source>
        <dbReference type="Ensembl" id="ENSLACP00000009227.1"/>
    </source>
</evidence>
<reference evidence="6" key="1">
    <citation type="submission" date="2011-08" db="EMBL/GenBank/DDBJ databases">
        <title>The draft genome of Latimeria chalumnae.</title>
        <authorList>
            <person name="Di Palma F."/>
            <person name="Alfoldi J."/>
            <person name="Johnson J."/>
            <person name="Berlin A."/>
            <person name="Gnerre S."/>
            <person name="Jaffe D."/>
            <person name="MacCallum I."/>
            <person name="Young S."/>
            <person name="Walker B.J."/>
            <person name="Lander E."/>
            <person name="Lindblad-Toh K."/>
        </authorList>
    </citation>
    <scope>NUCLEOTIDE SEQUENCE [LARGE SCALE GENOMIC DNA]</scope>
    <source>
        <strain evidence="6">Wild caught</strain>
    </source>
</reference>
<reference evidence="5" key="3">
    <citation type="submission" date="2025-09" db="UniProtKB">
        <authorList>
            <consortium name="Ensembl"/>
        </authorList>
    </citation>
    <scope>IDENTIFICATION</scope>
</reference>
<dbReference type="OMA" id="NHVEELH"/>
<dbReference type="EMBL" id="AFYH01206910">
    <property type="status" value="NOT_ANNOTATED_CDS"/>
    <property type="molecule type" value="Genomic_DNA"/>
</dbReference>
<dbReference type="GO" id="GO:0005634">
    <property type="term" value="C:nucleus"/>
    <property type="evidence" value="ECO:0007669"/>
    <property type="project" value="TreeGrafter"/>
</dbReference>
<feature type="region of interest" description="Disordered" evidence="3">
    <location>
        <begin position="195"/>
        <end position="214"/>
    </location>
</feature>
<dbReference type="InterPro" id="IPR013216">
    <property type="entry name" value="Methyltransf_11"/>
</dbReference>
<dbReference type="eggNOG" id="KOG1331">
    <property type="taxonomic scope" value="Eukaryota"/>
</dbReference>
<keyword evidence="2" id="KW-0808">Transferase</keyword>
<dbReference type="InParanoid" id="H3AHV6"/>
<dbReference type="GO" id="GO:0002098">
    <property type="term" value="P:tRNA wobble uridine modification"/>
    <property type="evidence" value="ECO:0007669"/>
    <property type="project" value="TreeGrafter"/>
</dbReference>
<feature type="domain" description="Methyltransferase type 11" evidence="4">
    <location>
        <begin position="50"/>
        <end position="139"/>
    </location>
</feature>
<dbReference type="GO" id="GO:0030488">
    <property type="term" value="P:tRNA methylation"/>
    <property type="evidence" value="ECO:0007669"/>
    <property type="project" value="TreeGrafter"/>
</dbReference>
<sequence>MEKEASRLERDHVHSVYEKIAPYFSDTRYKAWPRVRQFLLDQEPGSLIADIGCGNGKYLPINSQLYKIGCDYCLPLVESARNQGHEVMVCDSLHLPYRDECFDAVLSIAVIHHFSTKERRIRAIREMARTLRVGGQLMICVWAMEQKKRKFEKQDVFVPWNLTPPSPNLFVERHVLTTSRKFEGKPKVLPNHLMNSNASMHESHRKTKSTSSVGEDDAVYASFEKSLRMWLFSQSLDSVLDFGHNNHRRSQKEFSMLCGYDEQLREKSRPKLSEQNETSSSMKQVSSLLSNRKSSGDNVFRVSSVSSPAQSATIVHGCSKVSLPDLVDHSKESGLDFCKLKNKSPSTCMPLQDTDMKCGRSTLGNQELENPNGACLRYYHVFREGELAELIEKHVFELHVLQIYLDHANWCLIAEKVQVWKI</sequence>
<dbReference type="EMBL" id="AFYH01206911">
    <property type="status" value="NOT_ANNOTATED_CDS"/>
    <property type="molecule type" value="Genomic_DNA"/>
</dbReference>
<dbReference type="EMBL" id="AFYH01206914">
    <property type="status" value="NOT_ANNOTATED_CDS"/>
    <property type="molecule type" value="Genomic_DNA"/>
</dbReference>
<dbReference type="SUPFAM" id="SSF53335">
    <property type="entry name" value="S-adenosyl-L-methionine-dependent methyltransferases"/>
    <property type="match status" value="1"/>
</dbReference>
<evidence type="ECO:0000256" key="1">
    <source>
        <dbReference type="ARBA" id="ARBA00022603"/>
    </source>
</evidence>
<feature type="compositionally biased region" description="Low complexity" evidence="3">
    <location>
        <begin position="279"/>
        <end position="288"/>
    </location>
</feature>
<reference evidence="5" key="2">
    <citation type="submission" date="2025-08" db="UniProtKB">
        <authorList>
            <consortium name="Ensembl"/>
        </authorList>
    </citation>
    <scope>IDENTIFICATION</scope>
</reference>
<evidence type="ECO:0000256" key="3">
    <source>
        <dbReference type="SAM" id="MobiDB-lite"/>
    </source>
</evidence>
<dbReference type="PANTHER" id="PTHR13069:SF35">
    <property type="entry name" value="TRNA METHYLTRANSFERASE 9-LIKE PROTEIN-RELATED"/>
    <property type="match status" value="1"/>
</dbReference>
<dbReference type="AlphaFoldDB" id="H3AHV6"/>
<dbReference type="EMBL" id="AFYH01206916">
    <property type="status" value="NOT_ANNOTATED_CDS"/>
    <property type="molecule type" value="Genomic_DNA"/>
</dbReference>
<keyword evidence="1" id="KW-0489">Methyltransferase</keyword>
<dbReference type="GeneTree" id="ENSGT00940000165093"/>
<dbReference type="InterPro" id="IPR029063">
    <property type="entry name" value="SAM-dependent_MTases_sf"/>
</dbReference>
<proteinExistence type="predicted"/>
<organism evidence="5 6">
    <name type="scientific">Latimeria chalumnae</name>
    <name type="common">Coelacanth</name>
    <dbReference type="NCBI Taxonomy" id="7897"/>
    <lineage>
        <taxon>Eukaryota</taxon>
        <taxon>Metazoa</taxon>
        <taxon>Chordata</taxon>
        <taxon>Craniata</taxon>
        <taxon>Vertebrata</taxon>
        <taxon>Euteleostomi</taxon>
        <taxon>Coelacanthiformes</taxon>
        <taxon>Coelacanthidae</taxon>
        <taxon>Latimeria</taxon>
    </lineage>
</organism>
<evidence type="ECO:0000313" key="6">
    <source>
        <dbReference type="Proteomes" id="UP000008672"/>
    </source>
</evidence>
<dbReference type="Proteomes" id="UP000008672">
    <property type="component" value="Unassembled WGS sequence"/>
</dbReference>
<protein>
    <submittedName>
        <fullName evidence="5">tRNA methyltransferase 9B (putative)</fullName>
    </submittedName>
</protein>
<dbReference type="Pfam" id="PF08241">
    <property type="entry name" value="Methyltransf_11"/>
    <property type="match status" value="1"/>
</dbReference>
<accession>H3AHV6</accession>
<dbReference type="HOGENOM" id="CLU_029501_0_1_1"/>
<dbReference type="STRING" id="7897.ENSLACP00000009227"/>
<dbReference type="EMBL" id="AFYH01206913">
    <property type="status" value="NOT_ANNOTATED_CDS"/>
    <property type="molecule type" value="Genomic_DNA"/>
</dbReference>
<dbReference type="PANTHER" id="PTHR13069">
    <property type="entry name" value="ALKYLATED DNA REPAIR PROTEIN ALKB HOMOLOG 8"/>
    <property type="match status" value="1"/>
</dbReference>
<dbReference type="Ensembl" id="ENSLACT00000009298.1">
    <property type="protein sequence ID" value="ENSLACP00000009227.1"/>
    <property type="gene ID" value="ENSLACG00000008143.1"/>
</dbReference>
<dbReference type="GO" id="GO:0005737">
    <property type="term" value="C:cytoplasm"/>
    <property type="evidence" value="ECO:0007669"/>
    <property type="project" value="TreeGrafter"/>
</dbReference>
<dbReference type="FunFam" id="3.40.50.150:FF:000195">
    <property type="entry name" value="Methyltransferase domain containing protein"/>
    <property type="match status" value="1"/>
</dbReference>
<gene>
    <name evidence="5" type="primary">TRMT9B</name>
</gene>
<name>H3AHV6_LATCH</name>
<feature type="region of interest" description="Disordered" evidence="3">
    <location>
        <begin position="265"/>
        <end position="288"/>
    </location>
</feature>
<evidence type="ECO:0000256" key="2">
    <source>
        <dbReference type="ARBA" id="ARBA00022679"/>
    </source>
</evidence>
<keyword evidence="6" id="KW-1185">Reference proteome</keyword>
<dbReference type="InterPro" id="IPR051422">
    <property type="entry name" value="AlkB_tRNA_MeTrf/Diox"/>
</dbReference>
<dbReference type="Bgee" id="ENSLACG00000008143">
    <property type="expression patterns" value="Expressed in pectoral fin and 1 other cell type or tissue"/>
</dbReference>
<dbReference type="CDD" id="cd02440">
    <property type="entry name" value="AdoMet_MTases"/>
    <property type="match status" value="1"/>
</dbReference>
<dbReference type="EMBL" id="AFYH01206912">
    <property type="status" value="NOT_ANNOTATED_CDS"/>
    <property type="molecule type" value="Genomic_DNA"/>
</dbReference>
<feature type="compositionally biased region" description="Basic and acidic residues" evidence="3">
    <location>
        <begin position="265"/>
        <end position="274"/>
    </location>
</feature>
<dbReference type="GO" id="GO:0008757">
    <property type="term" value="F:S-adenosylmethionine-dependent methyltransferase activity"/>
    <property type="evidence" value="ECO:0007669"/>
    <property type="project" value="InterPro"/>
</dbReference>